<dbReference type="Proteomes" id="UP000308549">
    <property type="component" value="Unassembled WGS sequence"/>
</dbReference>
<dbReference type="EMBL" id="NAJL01000043">
    <property type="protein sequence ID" value="TKA24516.1"/>
    <property type="molecule type" value="Genomic_DNA"/>
</dbReference>
<evidence type="ECO:0000256" key="4">
    <source>
        <dbReference type="ARBA" id="ARBA00046271"/>
    </source>
</evidence>
<comment type="subcellular location">
    <subcellularLocation>
        <location evidence="4">Peroxisome membrane</location>
    </subcellularLocation>
</comment>
<evidence type="ECO:0000313" key="5">
    <source>
        <dbReference type="EMBL" id="TKA24516.1"/>
    </source>
</evidence>
<proteinExistence type="predicted"/>
<gene>
    <name evidence="5" type="ORF">B0A50_06673</name>
</gene>
<evidence type="ECO:0000313" key="6">
    <source>
        <dbReference type="Proteomes" id="UP000308549"/>
    </source>
</evidence>
<keyword evidence="3" id="KW-0576">Peroxisome</keyword>
<dbReference type="Pfam" id="PF05648">
    <property type="entry name" value="PEX11"/>
    <property type="match status" value="1"/>
</dbReference>
<evidence type="ECO:0008006" key="7">
    <source>
        <dbReference type="Google" id="ProtNLM"/>
    </source>
</evidence>
<dbReference type="PANTHER" id="PTHR12652:SF25">
    <property type="entry name" value="MICROBODY (PEROXISOME) PROLIFERATION PROTEIN PEROXIN 11C (EUROFUNG)"/>
    <property type="match status" value="1"/>
</dbReference>
<evidence type="ECO:0000256" key="2">
    <source>
        <dbReference type="ARBA" id="ARBA00023136"/>
    </source>
</evidence>
<dbReference type="GO" id="GO:0016559">
    <property type="term" value="P:peroxisome fission"/>
    <property type="evidence" value="ECO:0007669"/>
    <property type="project" value="InterPro"/>
</dbReference>
<sequence>MSDPTAEPGAPVVASSNIPAASEKSVAAEAKKHVPNEAVALAATPDRILLRLNKLLAAPGGLSATLSTFNYTLYLIAYLEAKSAPLKIKLYQLLNQTPAVPALDTPSHFAALGVLLGSARTTLRLFGLLPLYAWLRSLMAGPKPSDDGVLYTTQLTQCLLYICFQLFENVGVLTDAKVLPTSWTNRWTAAYGGKTSNIFLWSYRAWLGGVLCDFVRLFRTAQLERQKRAQRNVTTDFATREHDEAVDQAWWKELVVPMSWTPMALHFALGEGGLPGWNLGMMGACGAFAGMGKISEMWAKTA</sequence>
<evidence type="ECO:0000256" key="3">
    <source>
        <dbReference type="ARBA" id="ARBA00023140"/>
    </source>
</evidence>
<dbReference type="OrthoDB" id="10005898at2759"/>
<dbReference type="InterPro" id="IPR008733">
    <property type="entry name" value="PEX11"/>
</dbReference>
<dbReference type="AlphaFoldDB" id="A0A4U0TRH8"/>
<comment type="caution">
    <text evidence="5">The sequence shown here is derived from an EMBL/GenBank/DDBJ whole genome shotgun (WGS) entry which is preliminary data.</text>
</comment>
<protein>
    <recommendedName>
        <fullName evidence="7">Peroxin 11C</fullName>
    </recommendedName>
</protein>
<keyword evidence="2" id="KW-0472">Membrane</keyword>
<name>A0A4U0TRH8_9PEZI</name>
<dbReference type="PANTHER" id="PTHR12652">
    <property type="entry name" value="PEROXISOMAL BIOGENESIS FACTOR 11"/>
    <property type="match status" value="1"/>
</dbReference>
<keyword evidence="6" id="KW-1185">Reference proteome</keyword>
<dbReference type="GO" id="GO:0005778">
    <property type="term" value="C:peroxisomal membrane"/>
    <property type="evidence" value="ECO:0007669"/>
    <property type="project" value="UniProtKB-SubCell"/>
</dbReference>
<organism evidence="5 6">
    <name type="scientific">Salinomyces thailandicus</name>
    <dbReference type="NCBI Taxonomy" id="706561"/>
    <lineage>
        <taxon>Eukaryota</taxon>
        <taxon>Fungi</taxon>
        <taxon>Dikarya</taxon>
        <taxon>Ascomycota</taxon>
        <taxon>Pezizomycotina</taxon>
        <taxon>Dothideomycetes</taxon>
        <taxon>Dothideomycetidae</taxon>
        <taxon>Mycosphaerellales</taxon>
        <taxon>Teratosphaeriaceae</taxon>
        <taxon>Salinomyces</taxon>
    </lineage>
</organism>
<keyword evidence="1" id="KW-0962">Peroxisome biogenesis</keyword>
<evidence type="ECO:0000256" key="1">
    <source>
        <dbReference type="ARBA" id="ARBA00022593"/>
    </source>
</evidence>
<accession>A0A4U0TRH8</accession>
<reference evidence="5 6" key="1">
    <citation type="submission" date="2017-03" db="EMBL/GenBank/DDBJ databases">
        <title>Genomes of endolithic fungi from Antarctica.</title>
        <authorList>
            <person name="Coleine C."/>
            <person name="Masonjones S."/>
            <person name="Stajich J.E."/>
        </authorList>
    </citation>
    <scope>NUCLEOTIDE SEQUENCE [LARGE SCALE GENOMIC DNA]</scope>
    <source>
        <strain evidence="5 6">CCFEE 6315</strain>
    </source>
</reference>